<keyword evidence="3" id="KW-0611">Plant defense</keyword>
<feature type="domain" description="Disease resistance N-terminal" evidence="4">
    <location>
        <begin position="35"/>
        <end position="97"/>
    </location>
</feature>
<dbReference type="Proteomes" id="UP000289738">
    <property type="component" value="Chromosome A02"/>
</dbReference>
<accession>A0A445EIX7</accession>
<evidence type="ECO:0000313" key="5">
    <source>
        <dbReference type="EMBL" id="RYR75364.1"/>
    </source>
</evidence>
<comment type="caution">
    <text evidence="5">The sequence shown here is derived from an EMBL/GenBank/DDBJ whole genome shotgun (WGS) entry which is preliminary data.</text>
</comment>
<keyword evidence="2" id="KW-0547">Nucleotide-binding</keyword>
<protein>
    <recommendedName>
        <fullName evidence="4">Disease resistance N-terminal domain-containing protein</fullName>
    </recommendedName>
</protein>
<dbReference type="SMR" id="A0A445EIX7"/>
<evidence type="ECO:0000259" key="4">
    <source>
        <dbReference type="Pfam" id="PF18052"/>
    </source>
</evidence>
<dbReference type="Pfam" id="PF18052">
    <property type="entry name" value="Rx_N"/>
    <property type="match status" value="1"/>
</dbReference>
<evidence type="ECO:0000256" key="3">
    <source>
        <dbReference type="ARBA" id="ARBA00022821"/>
    </source>
</evidence>
<dbReference type="GO" id="GO:0000166">
    <property type="term" value="F:nucleotide binding"/>
    <property type="evidence" value="ECO:0007669"/>
    <property type="project" value="UniProtKB-KW"/>
</dbReference>
<organism evidence="5 6">
    <name type="scientific">Arachis hypogaea</name>
    <name type="common">Peanut</name>
    <dbReference type="NCBI Taxonomy" id="3818"/>
    <lineage>
        <taxon>Eukaryota</taxon>
        <taxon>Viridiplantae</taxon>
        <taxon>Streptophyta</taxon>
        <taxon>Embryophyta</taxon>
        <taxon>Tracheophyta</taxon>
        <taxon>Spermatophyta</taxon>
        <taxon>Magnoliopsida</taxon>
        <taxon>eudicotyledons</taxon>
        <taxon>Gunneridae</taxon>
        <taxon>Pentapetalae</taxon>
        <taxon>rosids</taxon>
        <taxon>fabids</taxon>
        <taxon>Fabales</taxon>
        <taxon>Fabaceae</taxon>
        <taxon>Papilionoideae</taxon>
        <taxon>50 kb inversion clade</taxon>
        <taxon>dalbergioids sensu lato</taxon>
        <taxon>Dalbergieae</taxon>
        <taxon>Pterocarpus clade</taxon>
        <taxon>Arachis</taxon>
    </lineage>
</organism>
<dbReference type="GO" id="GO:0006952">
    <property type="term" value="P:defense response"/>
    <property type="evidence" value="ECO:0007669"/>
    <property type="project" value="UniProtKB-KW"/>
</dbReference>
<gene>
    <name evidence="5" type="ORF">Ahy_A02g010022</name>
</gene>
<dbReference type="EMBL" id="SDMP01000002">
    <property type="protein sequence ID" value="RYR75364.1"/>
    <property type="molecule type" value="Genomic_DNA"/>
</dbReference>
<evidence type="ECO:0000256" key="2">
    <source>
        <dbReference type="ARBA" id="ARBA00022741"/>
    </source>
</evidence>
<dbReference type="InterPro" id="IPR041118">
    <property type="entry name" value="Rx_N"/>
</dbReference>
<proteinExistence type="predicted"/>
<keyword evidence="6" id="KW-1185">Reference proteome</keyword>
<dbReference type="AlphaFoldDB" id="A0A445EIX7"/>
<keyword evidence="1" id="KW-0677">Repeat</keyword>
<dbReference type="Gramene" id="arahy.Tifrunner.gnm2.ann2.Ah02g007800.1">
    <property type="protein sequence ID" value="arahy.Tifrunner.gnm2.ann2.Ah02g007800.1-CDS-1"/>
    <property type="gene ID" value="arahy.Tifrunner.gnm2.ann2.Ah02g007800"/>
</dbReference>
<dbReference type="STRING" id="3818.A0A445EIX7"/>
<dbReference type="Gene3D" id="1.20.5.4130">
    <property type="match status" value="1"/>
</dbReference>
<evidence type="ECO:0000256" key="1">
    <source>
        <dbReference type="ARBA" id="ARBA00022737"/>
    </source>
</evidence>
<name>A0A445EIX7_ARAHY</name>
<reference evidence="5 6" key="1">
    <citation type="submission" date="2019-01" db="EMBL/GenBank/DDBJ databases">
        <title>Sequencing of cultivated peanut Arachis hypogaea provides insights into genome evolution and oil improvement.</title>
        <authorList>
            <person name="Chen X."/>
        </authorList>
    </citation>
    <scope>NUCLEOTIDE SEQUENCE [LARGE SCALE GENOMIC DNA]</scope>
    <source>
        <strain evidence="6">cv. Fuhuasheng</strain>
        <tissue evidence="5">Leaves</tissue>
    </source>
</reference>
<evidence type="ECO:0000313" key="6">
    <source>
        <dbReference type="Proteomes" id="UP000289738"/>
    </source>
</evidence>
<sequence>MAGSLVGGAFLSGFINVVFDRLLTKDAVNLVLGKKLDPDLVKRLKISLHAAEAVLDDAEYKQLGNESVREWLNDLRDAVYEADDLLDAVLTKEAIQKEGSSYWPD</sequence>